<comment type="caution">
    <text evidence="2">The sequence shown here is derived from an EMBL/GenBank/DDBJ whole genome shotgun (WGS) entry which is preliminary data.</text>
</comment>
<sequence length="134" mass="15046">MVSSLRSRCVLLPLTRGLLTLTLFTLHLSYGALSPLAPSPSPSPSPPPPPPPPPPDDKPQLKPHPLYKPKEDKPKPPPLPDFSFSTNPPPTAPQPPPPPRAGTSLQSRMFRRRQDYILDLRDIGRCYNKWWYRT</sequence>
<feature type="region of interest" description="Disordered" evidence="1">
    <location>
        <begin position="34"/>
        <end position="108"/>
    </location>
</feature>
<keyword evidence="3" id="KW-1185">Reference proteome</keyword>
<dbReference type="Proteomes" id="UP001590951">
    <property type="component" value="Unassembled WGS sequence"/>
</dbReference>
<evidence type="ECO:0000313" key="3">
    <source>
        <dbReference type="Proteomes" id="UP001590951"/>
    </source>
</evidence>
<dbReference type="EMBL" id="JBHFEH010000001">
    <property type="protein sequence ID" value="KAL2059498.1"/>
    <property type="molecule type" value="Genomic_DNA"/>
</dbReference>
<proteinExistence type="predicted"/>
<feature type="compositionally biased region" description="Pro residues" evidence="1">
    <location>
        <begin position="37"/>
        <end position="54"/>
    </location>
</feature>
<gene>
    <name evidence="2" type="ORF">ABVK25_000791</name>
</gene>
<feature type="compositionally biased region" description="Pro residues" evidence="1">
    <location>
        <begin position="87"/>
        <end position="100"/>
    </location>
</feature>
<name>A0ABR4BSF1_9LECA</name>
<organism evidence="2 3">
    <name type="scientific">Lepraria finkii</name>
    <dbReference type="NCBI Taxonomy" id="1340010"/>
    <lineage>
        <taxon>Eukaryota</taxon>
        <taxon>Fungi</taxon>
        <taxon>Dikarya</taxon>
        <taxon>Ascomycota</taxon>
        <taxon>Pezizomycotina</taxon>
        <taxon>Lecanoromycetes</taxon>
        <taxon>OSLEUM clade</taxon>
        <taxon>Lecanoromycetidae</taxon>
        <taxon>Lecanorales</taxon>
        <taxon>Lecanorineae</taxon>
        <taxon>Stereocaulaceae</taxon>
        <taxon>Lepraria</taxon>
    </lineage>
</organism>
<protein>
    <submittedName>
        <fullName evidence="2">Uncharacterized protein</fullName>
    </submittedName>
</protein>
<evidence type="ECO:0000313" key="2">
    <source>
        <dbReference type="EMBL" id="KAL2059498.1"/>
    </source>
</evidence>
<accession>A0ABR4BSF1</accession>
<evidence type="ECO:0000256" key="1">
    <source>
        <dbReference type="SAM" id="MobiDB-lite"/>
    </source>
</evidence>
<reference evidence="2 3" key="1">
    <citation type="submission" date="2024-09" db="EMBL/GenBank/DDBJ databases">
        <title>Rethinking Asexuality: The Enigmatic Case of Functional Sexual Genes in Lepraria (Stereocaulaceae).</title>
        <authorList>
            <person name="Doellman M."/>
            <person name="Sun Y."/>
            <person name="Barcenas-Pena A."/>
            <person name="Lumbsch H.T."/>
            <person name="Grewe F."/>
        </authorList>
    </citation>
    <scope>NUCLEOTIDE SEQUENCE [LARGE SCALE GENOMIC DNA]</scope>
    <source>
        <strain evidence="2 3">Grewe 0041</strain>
    </source>
</reference>